<evidence type="ECO:0000259" key="7">
    <source>
        <dbReference type="SMART" id="SM00888"/>
    </source>
</evidence>
<dbReference type="InterPro" id="IPR014717">
    <property type="entry name" value="Transl_elong_EF1B/ribsomal_bS6"/>
</dbReference>
<gene>
    <name evidence="6" type="primary">ef1b</name>
    <name evidence="8" type="ORF">D9Q81_05130</name>
</gene>
<proteinExistence type="inferred from homology"/>
<keyword evidence="5 6" id="KW-0648">Protein biosynthesis</keyword>
<keyword evidence="4 6" id="KW-0251">Elongation factor</keyword>
<dbReference type="SUPFAM" id="SSF54984">
    <property type="entry name" value="eEF-1beta-like"/>
    <property type="match status" value="1"/>
</dbReference>
<evidence type="ECO:0000256" key="5">
    <source>
        <dbReference type="ARBA" id="ARBA00022917"/>
    </source>
</evidence>
<protein>
    <recommendedName>
        <fullName evidence="3 6">Elongation factor 1-beta</fullName>
        <shortName evidence="6">EF-1-beta</shortName>
    </recommendedName>
    <alternativeName>
        <fullName evidence="6">aEF-1beta</fullName>
    </alternativeName>
</protein>
<dbReference type="InterPro" id="IPR036219">
    <property type="entry name" value="eEF-1beta-like_sf"/>
</dbReference>
<sequence length="106" mass="11499">MNMYAPTAGSRVPEVIAMARILAIYRVLLDGSISSDEAIQRIRKELEDKGFKLEGYDENPIGFGIVALNLKITAPEEDGITDAISSVLEELEGVSSVELDMVSRVG</sequence>
<comment type="similarity">
    <text evidence="2 6">Belongs to the EF-1-beta/EF-1-delta family.</text>
</comment>
<evidence type="ECO:0000313" key="9">
    <source>
        <dbReference type="Proteomes" id="UP000278149"/>
    </source>
</evidence>
<organism evidence="8 9">
    <name type="scientific">Candidatus Korarchaeum cryptofilum</name>
    <dbReference type="NCBI Taxonomy" id="498846"/>
    <lineage>
        <taxon>Archaea</taxon>
        <taxon>Thermoproteota</taxon>
        <taxon>Candidatus Korarchaeia</taxon>
        <taxon>Candidatus Korarchaeales</taxon>
        <taxon>Candidatus Korarchaeaceae</taxon>
        <taxon>Candidatus Korarchaeum</taxon>
    </lineage>
</organism>
<dbReference type="SMART" id="SM00888">
    <property type="entry name" value="EF1_GNE"/>
    <property type="match status" value="1"/>
</dbReference>
<dbReference type="InterPro" id="IPR014038">
    <property type="entry name" value="EF1B_bsu/dsu_GNE"/>
</dbReference>
<reference evidence="8 9" key="1">
    <citation type="submission" date="2018-10" db="EMBL/GenBank/DDBJ databases">
        <title>Co-occurring genomic capacity for anaerobic methane metabolism and dissimilatory sulfite reduction discovered in the Korarchaeota.</title>
        <authorList>
            <person name="Mckay L.J."/>
            <person name="Dlakic M."/>
            <person name="Fields M.W."/>
            <person name="Delmont T.O."/>
            <person name="Eren A.M."/>
            <person name="Jay Z.J."/>
            <person name="Klingelsmith K.B."/>
            <person name="Rusch D.B."/>
            <person name="Inskeep W.P."/>
        </authorList>
    </citation>
    <scope>NUCLEOTIDE SEQUENCE [LARGE SCALE GENOMIC DNA]</scope>
    <source>
        <strain evidence="8 9">WS</strain>
    </source>
</reference>
<dbReference type="GO" id="GO:0003746">
    <property type="term" value="F:translation elongation factor activity"/>
    <property type="evidence" value="ECO:0007669"/>
    <property type="project" value="UniProtKB-UniRule"/>
</dbReference>
<evidence type="ECO:0000313" key="8">
    <source>
        <dbReference type="EMBL" id="RSN68873.1"/>
    </source>
</evidence>
<dbReference type="PANTHER" id="PTHR39647:SF1">
    <property type="entry name" value="ELONGATION FACTOR 1-BETA"/>
    <property type="match status" value="1"/>
</dbReference>
<dbReference type="Pfam" id="PF00736">
    <property type="entry name" value="EF1_GNE"/>
    <property type="match status" value="1"/>
</dbReference>
<evidence type="ECO:0000256" key="3">
    <source>
        <dbReference type="ARBA" id="ARBA00017600"/>
    </source>
</evidence>
<dbReference type="Proteomes" id="UP000278149">
    <property type="component" value="Unassembled WGS sequence"/>
</dbReference>
<evidence type="ECO:0000256" key="4">
    <source>
        <dbReference type="ARBA" id="ARBA00022768"/>
    </source>
</evidence>
<dbReference type="InterPro" id="IPR004542">
    <property type="entry name" value="Transl_elong_EF1B_B_arc"/>
</dbReference>
<accession>A0A429G4Y1</accession>
<evidence type="ECO:0000256" key="6">
    <source>
        <dbReference type="HAMAP-Rule" id="MF_00043"/>
    </source>
</evidence>
<comment type="function">
    <text evidence="1 6">Promotes the exchange of GDP for GTP in EF-1-alpha/GDP, thus allowing the regeneration of EF-1-alpha/GTP that could then be used to form the ternary complex EF-1-alpha/GTP/AAtRNA.</text>
</comment>
<feature type="domain" description="Translation elongation factor EF1B beta/delta subunit guanine nucleotide exchange" evidence="7">
    <location>
        <begin position="20"/>
        <end position="105"/>
    </location>
</feature>
<dbReference type="AlphaFoldDB" id="A0A429G4Y1"/>
<dbReference type="EMBL" id="RCOR01000024">
    <property type="protein sequence ID" value="RSN68873.1"/>
    <property type="molecule type" value="Genomic_DNA"/>
</dbReference>
<dbReference type="PANTHER" id="PTHR39647">
    <property type="entry name" value="ELONGATION FACTOR 1-BETA"/>
    <property type="match status" value="1"/>
</dbReference>
<name>A0A429G4Y1_9CREN</name>
<evidence type="ECO:0000256" key="1">
    <source>
        <dbReference type="ARBA" id="ARBA00003815"/>
    </source>
</evidence>
<dbReference type="Gene3D" id="3.30.70.60">
    <property type="match status" value="1"/>
</dbReference>
<dbReference type="HAMAP" id="MF_00043">
    <property type="entry name" value="EF1_beta"/>
    <property type="match status" value="1"/>
</dbReference>
<evidence type="ECO:0000256" key="2">
    <source>
        <dbReference type="ARBA" id="ARBA00007411"/>
    </source>
</evidence>
<comment type="caution">
    <text evidence="8">The sequence shown here is derived from an EMBL/GenBank/DDBJ whole genome shotgun (WGS) entry which is preliminary data.</text>
</comment>